<evidence type="ECO:0000256" key="1">
    <source>
        <dbReference type="SAM" id="MobiDB-lite"/>
    </source>
</evidence>
<feature type="region of interest" description="Disordered" evidence="1">
    <location>
        <begin position="1"/>
        <end position="64"/>
    </location>
</feature>
<feature type="region of interest" description="Disordered" evidence="1">
    <location>
        <begin position="81"/>
        <end position="112"/>
    </location>
</feature>
<evidence type="ECO:0000313" key="2">
    <source>
        <dbReference type="EMBL" id="EAZ17155.1"/>
    </source>
</evidence>
<reference evidence="2" key="2">
    <citation type="submission" date="2008-12" db="EMBL/GenBank/DDBJ databases">
        <title>Improved gene annotation of the rice (Oryza sativa) genomes.</title>
        <authorList>
            <person name="Wang J."/>
            <person name="Li R."/>
            <person name="Fan W."/>
            <person name="Huang Q."/>
            <person name="Zhang J."/>
            <person name="Zhou Y."/>
            <person name="Hu Y."/>
            <person name="Zi S."/>
            <person name="Li J."/>
            <person name="Ni P."/>
            <person name="Zheng H."/>
            <person name="Zhang Y."/>
            <person name="Zhao M."/>
            <person name="Hao Q."/>
            <person name="McDermott J."/>
            <person name="Samudrala R."/>
            <person name="Kristiansen K."/>
            <person name="Wong G.K.-S."/>
        </authorList>
    </citation>
    <scope>NUCLEOTIDE SEQUENCE</scope>
</reference>
<dbReference type="Proteomes" id="UP000007752">
    <property type="component" value="Chromosome 11"/>
</dbReference>
<feature type="compositionally biased region" description="Basic residues" evidence="1">
    <location>
        <begin position="32"/>
        <end position="42"/>
    </location>
</feature>
<name>A3C7U2_ORYSJ</name>
<accession>A3C7U2</accession>
<proteinExistence type="predicted"/>
<reference evidence="2" key="1">
    <citation type="journal article" date="2005" name="PLoS Biol.">
        <title>The genomes of Oryza sativa: a history of duplications.</title>
        <authorList>
            <person name="Yu J."/>
            <person name="Wang J."/>
            <person name="Lin W."/>
            <person name="Li S."/>
            <person name="Li H."/>
            <person name="Zhou J."/>
            <person name="Ni P."/>
            <person name="Dong W."/>
            <person name="Hu S."/>
            <person name="Zeng C."/>
            <person name="Zhang J."/>
            <person name="Zhang Y."/>
            <person name="Li R."/>
            <person name="Xu Z."/>
            <person name="Li S."/>
            <person name="Li X."/>
            <person name="Zheng H."/>
            <person name="Cong L."/>
            <person name="Lin L."/>
            <person name="Yin J."/>
            <person name="Geng J."/>
            <person name="Li G."/>
            <person name="Shi J."/>
            <person name="Liu J."/>
            <person name="Lv H."/>
            <person name="Li J."/>
            <person name="Wang J."/>
            <person name="Deng Y."/>
            <person name="Ran L."/>
            <person name="Shi X."/>
            <person name="Wang X."/>
            <person name="Wu Q."/>
            <person name="Li C."/>
            <person name="Ren X."/>
            <person name="Wang J."/>
            <person name="Wang X."/>
            <person name="Li D."/>
            <person name="Liu D."/>
            <person name="Zhang X."/>
            <person name="Ji Z."/>
            <person name="Zhao W."/>
            <person name="Sun Y."/>
            <person name="Zhang Z."/>
            <person name="Bao J."/>
            <person name="Han Y."/>
            <person name="Dong L."/>
            <person name="Ji J."/>
            <person name="Chen P."/>
            <person name="Wu S."/>
            <person name="Liu J."/>
            <person name="Xiao Y."/>
            <person name="Bu D."/>
            <person name="Tan J."/>
            <person name="Yang L."/>
            <person name="Ye C."/>
            <person name="Zhang J."/>
            <person name="Xu J."/>
            <person name="Zhou Y."/>
            <person name="Yu Y."/>
            <person name="Zhang B."/>
            <person name="Zhuang S."/>
            <person name="Wei H."/>
            <person name="Liu B."/>
            <person name="Lei M."/>
            <person name="Yu H."/>
            <person name="Li Y."/>
            <person name="Xu H."/>
            <person name="Wei S."/>
            <person name="He X."/>
            <person name="Fang L."/>
            <person name="Zhang Z."/>
            <person name="Zhang Y."/>
            <person name="Huang X."/>
            <person name="Su Z."/>
            <person name="Tong W."/>
            <person name="Li J."/>
            <person name="Tong Z."/>
            <person name="Li S."/>
            <person name="Ye J."/>
            <person name="Wang L."/>
            <person name="Fang L."/>
            <person name="Lei T."/>
            <person name="Chen C."/>
            <person name="Chen H."/>
            <person name="Xu Z."/>
            <person name="Li H."/>
            <person name="Huang H."/>
            <person name="Zhang F."/>
            <person name="Xu H."/>
            <person name="Li N."/>
            <person name="Zhao C."/>
            <person name="Li S."/>
            <person name="Dong L."/>
            <person name="Huang Y."/>
            <person name="Li L."/>
            <person name="Xi Y."/>
            <person name="Qi Q."/>
            <person name="Li W."/>
            <person name="Zhang B."/>
            <person name="Hu W."/>
            <person name="Zhang Y."/>
            <person name="Tian X."/>
            <person name="Jiao Y."/>
            <person name="Liang X."/>
            <person name="Jin J."/>
            <person name="Gao L."/>
            <person name="Zheng W."/>
            <person name="Hao B."/>
            <person name="Liu S."/>
            <person name="Wang W."/>
            <person name="Yuan L."/>
            <person name="Cao M."/>
            <person name="McDermott J."/>
            <person name="Samudrala R."/>
            <person name="Wang J."/>
            <person name="Wong G.K."/>
            <person name="Yang H."/>
        </authorList>
    </citation>
    <scope>NUCLEOTIDE SEQUENCE [LARGE SCALE GENOMIC DNA]</scope>
</reference>
<gene>
    <name evidence="2" type="ORF">OsJ_32661</name>
</gene>
<organism evidence="2">
    <name type="scientific">Oryza sativa subsp. japonica</name>
    <name type="common">Rice</name>
    <dbReference type="NCBI Taxonomy" id="39947"/>
    <lineage>
        <taxon>Eukaryota</taxon>
        <taxon>Viridiplantae</taxon>
        <taxon>Streptophyta</taxon>
        <taxon>Embryophyta</taxon>
        <taxon>Tracheophyta</taxon>
        <taxon>Spermatophyta</taxon>
        <taxon>Magnoliopsida</taxon>
        <taxon>Liliopsida</taxon>
        <taxon>Poales</taxon>
        <taxon>Poaceae</taxon>
        <taxon>BOP clade</taxon>
        <taxon>Oryzoideae</taxon>
        <taxon>Oryzeae</taxon>
        <taxon>Oryzinae</taxon>
        <taxon>Oryza</taxon>
        <taxon>Oryza sativa</taxon>
    </lineage>
</organism>
<dbReference type="EMBL" id="CM000148">
    <property type="protein sequence ID" value="EAZ17155.1"/>
    <property type="molecule type" value="Genomic_DNA"/>
</dbReference>
<dbReference type="AlphaFoldDB" id="A3C7U2"/>
<sequence length="246" mass="26397">MASRMAVAVAPETSHHGSRTEAATAALEPSRRRWRRVRRRRLPSPPMWMTPEPSRVDGVEDGGSDSSIDLSLQLALRTVAVAPEPSGGSRGRASLTPPPPRRRRQICSGQRPAGEQLHDILALVGTRQAMRTSILSRAGARVWRWWAAIASRISPTVPPRLAGLLPTSRPASAELACANLVDQGDFDGARRVVDAVLSAAGPRGEVSMHTILITSTKLGLAKLGCLSVHTATRGFRIHGNVPASTW</sequence>
<protein>
    <submittedName>
        <fullName evidence="2">Uncharacterized protein</fullName>
    </submittedName>
</protein>